<name>A0AC58URT6_TOBAC</name>
<gene>
    <name evidence="2" type="primary">LOC142182133</name>
</gene>
<evidence type="ECO:0000313" key="2">
    <source>
        <dbReference type="RefSeq" id="XP_075112205.1"/>
    </source>
</evidence>
<evidence type="ECO:0000313" key="1">
    <source>
        <dbReference type="Proteomes" id="UP000790787"/>
    </source>
</evidence>
<dbReference type="Proteomes" id="UP000790787">
    <property type="component" value="Chromosome 6"/>
</dbReference>
<sequence>MYSGNTVSYLAFNSKPVYVNDSLHWLRRTDGSVVAFDTKREHVKITNSPEFISCHDSKSIVIANYDYVSSNWRVSHTLDNFITVVDGYNYGFPIWIDGKQTYDSEINGYKIAATPKKDNVISRYLCSFEPTLASVHKTLSDTIRAKHMTAIIAMLDQLKQFITEATKESTELIKNSFGGLRHLVLEAVTFGSFLWDVESYVDSRYHFLGGLID</sequence>
<dbReference type="RefSeq" id="XP_075112205.1">
    <property type="nucleotide sequence ID" value="XM_075256104.1"/>
</dbReference>
<reference evidence="1" key="1">
    <citation type="journal article" date="2014" name="Nat. Commun.">
        <title>The tobacco genome sequence and its comparison with those of tomato and potato.</title>
        <authorList>
            <person name="Sierro N."/>
            <person name="Battey J.N."/>
            <person name="Ouadi S."/>
            <person name="Bakaher N."/>
            <person name="Bovet L."/>
            <person name="Willig A."/>
            <person name="Goepfert S."/>
            <person name="Peitsch M.C."/>
            <person name="Ivanov N.V."/>
        </authorList>
    </citation>
    <scope>NUCLEOTIDE SEQUENCE [LARGE SCALE GENOMIC DNA]</scope>
</reference>
<proteinExistence type="predicted"/>
<accession>A0AC58URT6</accession>
<reference evidence="2" key="2">
    <citation type="submission" date="2025-08" db="UniProtKB">
        <authorList>
            <consortium name="RefSeq"/>
        </authorList>
    </citation>
    <scope>IDENTIFICATION</scope>
    <source>
        <tissue evidence="2">Leaf</tissue>
    </source>
</reference>
<organism evidence="1 2">
    <name type="scientific">Nicotiana tabacum</name>
    <name type="common">Common tobacco</name>
    <dbReference type="NCBI Taxonomy" id="4097"/>
    <lineage>
        <taxon>Eukaryota</taxon>
        <taxon>Viridiplantae</taxon>
        <taxon>Streptophyta</taxon>
        <taxon>Embryophyta</taxon>
        <taxon>Tracheophyta</taxon>
        <taxon>Spermatophyta</taxon>
        <taxon>Magnoliopsida</taxon>
        <taxon>eudicotyledons</taxon>
        <taxon>Gunneridae</taxon>
        <taxon>Pentapetalae</taxon>
        <taxon>asterids</taxon>
        <taxon>lamiids</taxon>
        <taxon>Solanales</taxon>
        <taxon>Solanaceae</taxon>
        <taxon>Nicotianoideae</taxon>
        <taxon>Nicotianeae</taxon>
        <taxon>Nicotiana</taxon>
    </lineage>
</organism>
<keyword evidence="1" id="KW-1185">Reference proteome</keyword>
<protein>
    <submittedName>
        <fullName evidence="2">Uncharacterized protein LOC142182133</fullName>
    </submittedName>
</protein>